<feature type="non-terminal residue" evidence="6">
    <location>
        <position position="53"/>
    </location>
</feature>
<protein>
    <recommendedName>
        <fullName evidence="1">DNA-directed DNA polymerase</fullName>
        <ecNumber evidence="1">2.7.7.7</ecNumber>
    </recommendedName>
</protein>
<keyword evidence="2" id="KW-0808">Transferase</keyword>
<proteinExistence type="predicted"/>
<evidence type="ECO:0000256" key="4">
    <source>
        <dbReference type="ARBA" id="ARBA00022932"/>
    </source>
</evidence>
<dbReference type="InterPro" id="IPR006134">
    <property type="entry name" value="DNA-dir_DNA_pol_B_multi_dom"/>
</dbReference>
<evidence type="ECO:0000256" key="3">
    <source>
        <dbReference type="ARBA" id="ARBA00022695"/>
    </source>
</evidence>
<dbReference type="Pfam" id="PF00136">
    <property type="entry name" value="DNA_pol_B"/>
    <property type="match status" value="1"/>
</dbReference>
<sequence>ATGMLPCLPIAETITFQGRKMLDLSKSYIESLSPSTISSLTGAVFKEDGSLRV</sequence>
<name>F2YZ32_9GAMA</name>
<keyword evidence="3" id="KW-0548">Nucleotidyltransferase</keyword>
<feature type="non-terminal residue" evidence="6">
    <location>
        <position position="1"/>
    </location>
</feature>
<dbReference type="GO" id="GO:0003677">
    <property type="term" value="F:DNA binding"/>
    <property type="evidence" value="ECO:0007669"/>
    <property type="project" value="InterPro"/>
</dbReference>
<evidence type="ECO:0000313" key="6">
    <source>
        <dbReference type="EMBL" id="AEA39184.1"/>
    </source>
</evidence>
<reference evidence="6" key="1">
    <citation type="submission" date="2011-03" db="EMBL/GenBank/DDBJ databases">
        <title>A novel gammaherpesvirus of the Eurasian water vole.</title>
        <authorList>
            <person name="Ehlers B."/>
            <person name="Ulrich R."/>
        </authorList>
    </citation>
    <scope>NUCLEOTIDE SEQUENCE</scope>
    <source>
        <strain evidence="6">5553</strain>
    </source>
</reference>
<dbReference type="EMBL" id="JF705863">
    <property type="protein sequence ID" value="AEA39184.1"/>
    <property type="molecule type" value="Genomic_DNA"/>
</dbReference>
<dbReference type="InterPro" id="IPR043502">
    <property type="entry name" value="DNA/RNA_pol_sf"/>
</dbReference>
<dbReference type="GO" id="GO:0000166">
    <property type="term" value="F:nucleotide binding"/>
    <property type="evidence" value="ECO:0007669"/>
    <property type="project" value="InterPro"/>
</dbReference>
<evidence type="ECO:0000256" key="2">
    <source>
        <dbReference type="ARBA" id="ARBA00022679"/>
    </source>
</evidence>
<feature type="domain" description="DNA-directed DNA polymerase family B multifunctional" evidence="5">
    <location>
        <begin position="2"/>
        <end position="39"/>
    </location>
</feature>
<dbReference type="EC" id="2.7.7.7" evidence="1"/>
<evidence type="ECO:0000259" key="5">
    <source>
        <dbReference type="Pfam" id="PF00136"/>
    </source>
</evidence>
<dbReference type="SUPFAM" id="SSF56672">
    <property type="entry name" value="DNA/RNA polymerases"/>
    <property type="match status" value="1"/>
</dbReference>
<keyword evidence="4" id="KW-0239">DNA-directed DNA polymerase</keyword>
<organism evidence="6">
    <name type="scientific">Arvicola amphibius gammaherpesvirus 1</name>
    <dbReference type="NCBI Taxonomy" id="1000650"/>
    <lineage>
        <taxon>Viruses</taxon>
        <taxon>Duplodnaviria</taxon>
        <taxon>Heunggongvirae</taxon>
        <taxon>Peploviricota</taxon>
        <taxon>Herviviricetes</taxon>
        <taxon>Herpesvirales</taxon>
        <taxon>Orthoherpesviridae</taxon>
        <taxon>Gammaherpesvirinae</taxon>
    </lineage>
</organism>
<dbReference type="GO" id="GO:0003887">
    <property type="term" value="F:DNA-directed DNA polymerase activity"/>
    <property type="evidence" value="ECO:0007669"/>
    <property type="project" value="UniProtKB-KW"/>
</dbReference>
<accession>F2YZ32</accession>
<evidence type="ECO:0000256" key="1">
    <source>
        <dbReference type="ARBA" id="ARBA00012417"/>
    </source>
</evidence>